<evidence type="ECO:0000256" key="2">
    <source>
        <dbReference type="SAM" id="SignalP"/>
    </source>
</evidence>
<dbReference type="PANTHER" id="PTHR42928:SF5">
    <property type="entry name" value="BLR1237 PROTEIN"/>
    <property type="match status" value="1"/>
</dbReference>
<dbReference type="Proteomes" id="UP001595693">
    <property type="component" value="Unassembled WGS sequence"/>
</dbReference>
<evidence type="ECO:0000313" key="3">
    <source>
        <dbReference type="EMBL" id="MFC3933613.1"/>
    </source>
</evidence>
<comment type="caution">
    <text evidence="3">The sequence shown here is derived from an EMBL/GenBank/DDBJ whole genome shotgun (WGS) entry which is preliminary data.</text>
</comment>
<dbReference type="EMBL" id="JBHSAJ010000004">
    <property type="protein sequence ID" value="MFC3933613.1"/>
    <property type="molecule type" value="Genomic_DNA"/>
</dbReference>
<evidence type="ECO:0000313" key="4">
    <source>
        <dbReference type="Proteomes" id="UP001595693"/>
    </source>
</evidence>
<dbReference type="Pfam" id="PF03401">
    <property type="entry name" value="TctC"/>
    <property type="match status" value="1"/>
</dbReference>
<dbReference type="PIRSF" id="PIRSF017082">
    <property type="entry name" value="YflP"/>
    <property type="match status" value="1"/>
</dbReference>
<protein>
    <submittedName>
        <fullName evidence="3">Tripartite tricarboxylate transporter substrate binding protein</fullName>
    </submittedName>
</protein>
<evidence type="ECO:0000256" key="1">
    <source>
        <dbReference type="ARBA" id="ARBA00006987"/>
    </source>
</evidence>
<accession>A0ABV8D5F4</accession>
<keyword evidence="4" id="KW-1185">Reference proteome</keyword>
<comment type="similarity">
    <text evidence="1">Belongs to the UPF0065 (bug) family.</text>
</comment>
<name>A0ABV8D5F4_9BURK</name>
<dbReference type="RefSeq" id="WP_055395087.1">
    <property type="nucleotide sequence ID" value="NZ_CP192460.1"/>
</dbReference>
<reference evidence="4" key="1">
    <citation type="journal article" date="2019" name="Int. J. Syst. Evol. Microbiol.">
        <title>The Global Catalogue of Microorganisms (GCM) 10K type strain sequencing project: providing services to taxonomists for standard genome sequencing and annotation.</title>
        <authorList>
            <consortium name="The Broad Institute Genomics Platform"/>
            <consortium name="The Broad Institute Genome Sequencing Center for Infectious Disease"/>
            <person name="Wu L."/>
            <person name="Ma J."/>
        </authorList>
    </citation>
    <scope>NUCLEOTIDE SEQUENCE [LARGE SCALE GENOMIC DNA]</scope>
    <source>
        <strain evidence="4">CCUG 2113</strain>
    </source>
</reference>
<dbReference type="Gene3D" id="3.40.190.150">
    <property type="entry name" value="Bordetella uptake gene, domain 1"/>
    <property type="match status" value="1"/>
</dbReference>
<feature type="chain" id="PRO_5045888166" evidence="2">
    <location>
        <begin position="23"/>
        <end position="329"/>
    </location>
</feature>
<dbReference type="PANTHER" id="PTHR42928">
    <property type="entry name" value="TRICARBOXYLATE-BINDING PROTEIN"/>
    <property type="match status" value="1"/>
</dbReference>
<dbReference type="Gene3D" id="3.40.190.10">
    <property type="entry name" value="Periplasmic binding protein-like II"/>
    <property type="match status" value="1"/>
</dbReference>
<organism evidence="3 4">
    <name type="scientific">Acidovorax facilis</name>
    <dbReference type="NCBI Taxonomy" id="12917"/>
    <lineage>
        <taxon>Bacteria</taxon>
        <taxon>Pseudomonadati</taxon>
        <taxon>Pseudomonadota</taxon>
        <taxon>Betaproteobacteria</taxon>
        <taxon>Burkholderiales</taxon>
        <taxon>Comamonadaceae</taxon>
        <taxon>Acidovorax</taxon>
    </lineage>
</organism>
<dbReference type="CDD" id="cd13578">
    <property type="entry name" value="PBP2_Bug27"/>
    <property type="match status" value="1"/>
</dbReference>
<keyword evidence="2" id="KW-0732">Signal</keyword>
<dbReference type="SUPFAM" id="SSF53850">
    <property type="entry name" value="Periplasmic binding protein-like II"/>
    <property type="match status" value="1"/>
</dbReference>
<dbReference type="InterPro" id="IPR005064">
    <property type="entry name" value="BUG"/>
</dbReference>
<dbReference type="InterPro" id="IPR042100">
    <property type="entry name" value="Bug_dom1"/>
</dbReference>
<proteinExistence type="inferred from homology"/>
<sequence>MNRRNHLIASAAVAAAFSSPFAASVALAQDSGQPIRLVVPYAPGGPIDVTARALAERVRDSLGTVIIENKGGAGGNIGADAIAKAAPDGLTIGIAATATHAVNPWLYAKMPYDAGKDFAGITQMVRVPNVLVINAAKAEQLKINTLADLIAYAKANPAKLNYGSGGNGSAGHLAGEMFKQRAGIFALHIPYRGANPAQLALLAGEVDFNIDNLAAAAPNIRAGKLKALAVTSLDASPSLPGVPPLSATFKGFSIDTWWGLVAPAATPKPIIDKLNKAFVAALNAPETKTRFGALLAEPVPTTPQQFDSFMASERAKYQQVVKASGAKVD</sequence>
<feature type="signal peptide" evidence="2">
    <location>
        <begin position="1"/>
        <end position="22"/>
    </location>
</feature>
<gene>
    <name evidence="3" type="ORF">ACFOW3_03135</name>
</gene>